<dbReference type="CDD" id="cd06223">
    <property type="entry name" value="PRTases_typeI"/>
    <property type="match status" value="1"/>
</dbReference>
<evidence type="ECO:0000259" key="2">
    <source>
        <dbReference type="Pfam" id="PF00156"/>
    </source>
</evidence>
<evidence type="ECO:0000313" key="4">
    <source>
        <dbReference type="Proteomes" id="UP000179113"/>
    </source>
</evidence>
<dbReference type="AlphaFoldDB" id="A0A1F4WHJ2"/>
<dbReference type="PANTHER" id="PTHR47505:SF1">
    <property type="entry name" value="DNA UTILIZATION PROTEIN YHGH"/>
    <property type="match status" value="1"/>
</dbReference>
<dbReference type="Proteomes" id="UP000179113">
    <property type="component" value="Unassembled WGS sequence"/>
</dbReference>
<proteinExistence type="inferred from homology"/>
<dbReference type="InterPro" id="IPR029057">
    <property type="entry name" value="PRTase-like"/>
</dbReference>
<sequence>MKTLSEEYCVVCGKESENGITHSRCRSSGTPSQLYSAFEYTSLVRAVIKRSKYKSKEFLGLKIITELAAELCKEELSKFTSYVVIPIPVSAIRLKDRGFNQVETIVKVISKRNGNKVKLGLLKRITDSIAQYSNTRKERFANVSGVFEVEKSQKNLVADQKFLLVDDICTSGATLLEASKVLYKYGAKDVKCFALSKKL</sequence>
<dbReference type="InterPro" id="IPR051910">
    <property type="entry name" value="ComF/GntX_DNA_util-trans"/>
</dbReference>
<protein>
    <recommendedName>
        <fullName evidence="2">Phosphoribosyltransferase domain-containing protein</fullName>
    </recommendedName>
</protein>
<dbReference type="PANTHER" id="PTHR47505">
    <property type="entry name" value="DNA UTILIZATION PROTEIN YHGH"/>
    <property type="match status" value="1"/>
</dbReference>
<dbReference type="InterPro" id="IPR000836">
    <property type="entry name" value="PRTase_dom"/>
</dbReference>
<name>A0A1F4WHJ2_UNCKA</name>
<evidence type="ECO:0000256" key="1">
    <source>
        <dbReference type="ARBA" id="ARBA00008007"/>
    </source>
</evidence>
<reference evidence="3 4" key="1">
    <citation type="journal article" date="2016" name="Nat. Commun.">
        <title>Thousands of microbial genomes shed light on interconnected biogeochemical processes in an aquifer system.</title>
        <authorList>
            <person name="Anantharaman K."/>
            <person name="Brown C.T."/>
            <person name="Hug L.A."/>
            <person name="Sharon I."/>
            <person name="Castelle C.J."/>
            <person name="Probst A.J."/>
            <person name="Thomas B.C."/>
            <person name="Singh A."/>
            <person name="Wilkins M.J."/>
            <person name="Karaoz U."/>
            <person name="Brodie E.L."/>
            <person name="Williams K.H."/>
            <person name="Hubbard S.S."/>
            <person name="Banfield J.F."/>
        </authorList>
    </citation>
    <scope>NUCLEOTIDE SEQUENCE [LARGE SCALE GENOMIC DNA]</scope>
</reference>
<evidence type="ECO:0000313" key="3">
    <source>
        <dbReference type="EMBL" id="OGC68836.1"/>
    </source>
</evidence>
<organism evidence="3 4">
    <name type="scientific">candidate division WWE3 bacterium RIFOXYC1_FULL_39_7</name>
    <dbReference type="NCBI Taxonomy" id="1802643"/>
    <lineage>
        <taxon>Bacteria</taxon>
        <taxon>Katanobacteria</taxon>
    </lineage>
</organism>
<feature type="domain" description="Phosphoribosyltransferase" evidence="2">
    <location>
        <begin position="61"/>
        <end position="197"/>
    </location>
</feature>
<comment type="caution">
    <text evidence="3">The sequence shown here is derived from an EMBL/GenBank/DDBJ whole genome shotgun (WGS) entry which is preliminary data.</text>
</comment>
<dbReference type="Gene3D" id="3.40.50.2020">
    <property type="match status" value="1"/>
</dbReference>
<dbReference type="Pfam" id="PF00156">
    <property type="entry name" value="Pribosyltran"/>
    <property type="match status" value="1"/>
</dbReference>
<dbReference type="EMBL" id="MEWA01000031">
    <property type="protein sequence ID" value="OGC68836.1"/>
    <property type="molecule type" value="Genomic_DNA"/>
</dbReference>
<comment type="similarity">
    <text evidence="1">Belongs to the ComF/GntX family.</text>
</comment>
<gene>
    <name evidence="3" type="ORF">A2415_02735</name>
</gene>
<dbReference type="SUPFAM" id="SSF53271">
    <property type="entry name" value="PRTase-like"/>
    <property type="match status" value="1"/>
</dbReference>
<accession>A0A1F4WHJ2</accession>